<organism evidence="1 2">
    <name type="scientific">Nibea albiflora</name>
    <name type="common">Yellow drum</name>
    <name type="synonym">Corvina albiflora</name>
    <dbReference type="NCBI Taxonomy" id="240163"/>
    <lineage>
        <taxon>Eukaryota</taxon>
        <taxon>Metazoa</taxon>
        <taxon>Chordata</taxon>
        <taxon>Craniata</taxon>
        <taxon>Vertebrata</taxon>
        <taxon>Euteleostomi</taxon>
        <taxon>Actinopterygii</taxon>
        <taxon>Neopterygii</taxon>
        <taxon>Teleostei</taxon>
        <taxon>Neoteleostei</taxon>
        <taxon>Acanthomorphata</taxon>
        <taxon>Eupercaria</taxon>
        <taxon>Sciaenidae</taxon>
        <taxon>Nibea</taxon>
    </lineage>
</organism>
<proteinExistence type="predicted"/>
<accession>A0ACB7FJG2</accession>
<evidence type="ECO:0000313" key="2">
    <source>
        <dbReference type="Proteomes" id="UP000805704"/>
    </source>
</evidence>
<reference evidence="1" key="1">
    <citation type="submission" date="2020-04" db="EMBL/GenBank/DDBJ databases">
        <title>A chromosome-scale assembly and high-density genetic map of the yellow drum (Nibea albiflora) genome.</title>
        <authorList>
            <person name="Xu D."/>
            <person name="Zhang W."/>
            <person name="Chen R."/>
            <person name="Tan P."/>
            <person name="Wang L."/>
            <person name="Song H."/>
            <person name="Tian L."/>
            <person name="Zhu Q."/>
            <person name="Wang B."/>
        </authorList>
    </citation>
    <scope>NUCLEOTIDE SEQUENCE</scope>
    <source>
        <strain evidence="1">ZJHYS-2018</strain>
    </source>
</reference>
<dbReference type="EMBL" id="CM024789">
    <property type="protein sequence ID" value="KAG8014647.1"/>
    <property type="molecule type" value="Genomic_DNA"/>
</dbReference>
<gene>
    <name evidence="1" type="primary">PDIA2</name>
    <name evidence="1" type="ORF">GBF38_003230</name>
</gene>
<protein>
    <submittedName>
        <fullName evidence="1">Protein disulfide-isomerase A2</fullName>
    </submittedName>
</protein>
<evidence type="ECO:0000313" key="1">
    <source>
        <dbReference type="EMBL" id="KAG8014647.1"/>
    </source>
</evidence>
<keyword evidence="2" id="KW-1185">Reference proteome</keyword>
<name>A0ACB7FJG2_NIBAL</name>
<comment type="caution">
    <text evidence="1">The sequence shown here is derived from an EMBL/GenBank/DDBJ whole genome shotgun (WGS) entry which is preliminary data.</text>
</comment>
<sequence length="350" mass="39003">MRLAKVEATEERELAEEFDVGSFPTLKLFVNGDRKQPVDYTGKRTVEGIIQWLKRRSGPGALVLDSADSAAQFIDAHKIAVVGFFDDLEGEAAKVFKEVVLDETDTEFALSSSPEVFQKYEVKANSAVLFKKFDDGRADFALSEDGKLDKTNFTSFIKQNSLELIIPFKQEMLFIVIDVTESLSHVLSYFGVSASDAPTARIINMETGKKFNIASEDLTPESLTQLCQEVVDGTAKPYYRSEDIPEDWNKGPVKVLVGKNFESVALDPTKNVFVEFYAPWCGHCKELAPIWDKLGEKYAESDDIIIAKMDATANEVESVAIQGFPTLKYFPAGGKEASRIQWKQRPGVHV</sequence>
<dbReference type="Proteomes" id="UP000805704">
    <property type="component" value="Chromosome 1"/>
</dbReference>